<keyword evidence="13" id="KW-0833">Ubl conjugation pathway</keyword>
<feature type="region of interest" description="Disordered" evidence="20">
    <location>
        <begin position="295"/>
        <end position="315"/>
    </location>
</feature>
<evidence type="ECO:0000259" key="22">
    <source>
        <dbReference type="PROSITE" id="PS51292"/>
    </source>
</evidence>
<protein>
    <recommendedName>
        <fullName evidence="7">RING-type E3 ubiquitin transferase</fullName>
        <ecNumber evidence="7">2.3.2.27</ecNumber>
    </recommendedName>
</protein>
<evidence type="ECO:0000256" key="5">
    <source>
        <dbReference type="ARBA" id="ARBA00004439"/>
    </source>
</evidence>
<evidence type="ECO:0000256" key="11">
    <source>
        <dbReference type="ARBA" id="ARBA00022753"/>
    </source>
</evidence>
<dbReference type="GO" id="GO:0005765">
    <property type="term" value="C:lysosomal membrane"/>
    <property type="evidence" value="ECO:0007669"/>
    <property type="project" value="UniProtKB-SubCell"/>
</dbReference>
<keyword evidence="14" id="KW-0862">Zinc</keyword>
<organism evidence="23 24">
    <name type="scientific">Cherax quadricarinatus</name>
    <name type="common">Australian red claw crayfish</name>
    <dbReference type="NCBI Taxonomy" id="27406"/>
    <lineage>
        <taxon>Eukaryota</taxon>
        <taxon>Metazoa</taxon>
        <taxon>Ecdysozoa</taxon>
        <taxon>Arthropoda</taxon>
        <taxon>Crustacea</taxon>
        <taxon>Multicrustacea</taxon>
        <taxon>Malacostraca</taxon>
        <taxon>Eumalacostraca</taxon>
        <taxon>Eucarida</taxon>
        <taxon>Decapoda</taxon>
        <taxon>Pleocyemata</taxon>
        <taxon>Astacidea</taxon>
        <taxon>Parastacoidea</taxon>
        <taxon>Parastacidae</taxon>
        <taxon>Cherax</taxon>
    </lineage>
</organism>
<dbReference type="FunFam" id="3.30.40.10:FF:000043">
    <property type="entry name" value="Putative e3 ubiquitin-protein ligase march8"/>
    <property type="match status" value="1"/>
</dbReference>
<keyword evidence="11" id="KW-0967">Endosome</keyword>
<dbReference type="SMART" id="SM00744">
    <property type="entry name" value="RINGv"/>
    <property type="match status" value="1"/>
</dbReference>
<dbReference type="GO" id="GO:0031901">
    <property type="term" value="C:early endosome membrane"/>
    <property type="evidence" value="ECO:0007669"/>
    <property type="project" value="UniProtKB-SubCell"/>
</dbReference>
<evidence type="ECO:0000313" key="24">
    <source>
        <dbReference type="Proteomes" id="UP001445076"/>
    </source>
</evidence>
<proteinExistence type="predicted"/>
<evidence type="ECO:0000256" key="7">
    <source>
        <dbReference type="ARBA" id="ARBA00012483"/>
    </source>
</evidence>
<keyword evidence="10" id="KW-0479">Metal-binding</keyword>
<dbReference type="PROSITE" id="PS51292">
    <property type="entry name" value="ZF_RING_CH"/>
    <property type="match status" value="1"/>
</dbReference>
<dbReference type="PANTHER" id="PTHR45981">
    <property type="entry name" value="LD02310P"/>
    <property type="match status" value="1"/>
</dbReference>
<evidence type="ECO:0000256" key="1">
    <source>
        <dbReference type="ARBA" id="ARBA00000900"/>
    </source>
</evidence>
<evidence type="ECO:0000256" key="19">
    <source>
        <dbReference type="ARBA" id="ARBA00023329"/>
    </source>
</evidence>
<evidence type="ECO:0000256" key="13">
    <source>
        <dbReference type="ARBA" id="ARBA00022786"/>
    </source>
</evidence>
<sequence length="548" mass="60146">MTLSELGVCVTSDTNAKRTATEPLPPVHTQELYDVSLVPAPPMERCASSASTFSFSQDICRICHCEGDQESPLIAPCYCSGSLRYVHQSCLQQWIKSSDTRCCELCKFNFIMHSKIKPFNKWEKLDMSGMERRKIACSVTFHIIAITCVVWSLYVLIERTTEEVQEGTLEWPFWTKLIVVAIGFTGGLVFMYVQCKMYVQLCKKWRAFNRVIYVQNAPEKVPLSERDRAELQRDAVQQCGGGGKDNCSEAHESEKSLMGVSIITGAATHDLTPTTNTTITTTSFNNNTYVTTSTLTPTTTSTTTTSPPGAVWTDDPSLPLAPQPAFTTDLTTAAPPPAFNTDLTTAPPPPAFNTDLTTTAPPPAFNTGLTTAPPLPAFNTDLTTAAPPPAFNTGVLSGMRRSRTTPHQASAFVSKAALDFRPGARDTPQTFETQFVYEGRCNHGSMEELSSQALAQSELQSIRKSSSHSVCLEKGVDRTLVGSGMSRQEMLSDSNGHIRDALSTSNSRRVEIPRVEPRMIHTPRLSLQCRTESGIDAHEVETLHLDNK</sequence>
<dbReference type="Gene3D" id="3.30.40.10">
    <property type="entry name" value="Zinc/RING finger domain, C3HC4 (zinc finger)"/>
    <property type="match status" value="1"/>
</dbReference>
<evidence type="ECO:0000256" key="20">
    <source>
        <dbReference type="SAM" id="MobiDB-lite"/>
    </source>
</evidence>
<dbReference type="GO" id="GO:0061630">
    <property type="term" value="F:ubiquitin protein ligase activity"/>
    <property type="evidence" value="ECO:0007669"/>
    <property type="project" value="UniProtKB-EC"/>
</dbReference>
<evidence type="ECO:0000256" key="9">
    <source>
        <dbReference type="ARBA" id="ARBA00022692"/>
    </source>
</evidence>
<evidence type="ECO:0000256" key="16">
    <source>
        <dbReference type="ARBA" id="ARBA00022989"/>
    </source>
</evidence>
<dbReference type="AlphaFoldDB" id="A0AAW0WE24"/>
<keyword evidence="15" id="KW-0391">Immunity</keyword>
<evidence type="ECO:0000256" key="2">
    <source>
        <dbReference type="ARBA" id="ARBA00004146"/>
    </source>
</evidence>
<name>A0AAW0WE24_CHEQU</name>
<dbReference type="EC" id="2.3.2.27" evidence="7"/>
<dbReference type="GO" id="GO:0002376">
    <property type="term" value="P:immune system process"/>
    <property type="evidence" value="ECO:0007669"/>
    <property type="project" value="UniProtKB-KW"/>
</dbReference>
<keyword evidence="9 21" id="KW-0812">Transmembrane</keyword>
<dbReference type="InterPro" id="IPR013083">
    <property type="entry name" value="Znf_RING/FYVE/PHD"/>
</dbReference>
<dbReference type="InterPro" id="IPR011016">
    <property type="entry name" value="Znf_RING-CH"/>
</dbReference>
<evidence type="ECO:0000256" key="17">
    <source>
        <dbReference type="ARBA" id="ARBA00023136"/>
    </source>
</evidence>
<evidence type="ECO:0000313" key="23">
    <source>
        <dbReference type="EMBL" id="KAK8730262.1"/>
    </source>
</evidence>
<comment type="caution">
    <text evidence="23">The sequence shown here is derived from an EMBL/GenBank/DDBJ whole genome shotgun (WGS) entry which is preliminary data.</text>
</comment>
<keyword evidence="8" id="KW-0808">Transferase</keyword>
<dbReference type="Proteomes" id="UP001445076">
    <property type="component" value="Unassembled WGS sequence"/>
</dbReference>
<evidence type="ECO:0000256" key="3">
    <source>
        <dbReference type="ARBA" id="ARBA00004155"/>
    </source>
</evidence>
<feature type="transmembrane region" description="Helical" evidence="21">
    <location>
        <begin position="177"/>
        <end position="195"/>
    </location>
</feature>
<accession>A0AAW0WE24</accession>
<dbReference type="EMBL" id="JARKIK010000065">
    <property type="protein sequence ID" value="KAK8730262.1"/>
    <property type="molecule type" value="Genomic_DNA"/>
</dbReference>
<dbReference type="GO" id="GO:0008270">
    <property type="term" value="F:zinc ion binding"/>
    <property type="evidence" value="ECO:0007669"/>
    <property type="project" value="UniProtKB-KW"/>
</dbReference>
<keyword evidence="19" id="KW-0968">Cytoplasmic vesicle</keyword>
<comment type="subcellular location">
    <subcellularLocation>
        <location evidence="5">Cytoplasmic vesicle membrane</location>
        <topology evidence="5">Multi-pass membrane protein</topology>
    </subcellularLocation>
    <subcellularLocation>
        <location evidence="2">Early endosome membrane</location>
    </subcellularLocation>
    <subcellularLocation>
        <location evidence="4">Endosome membrane</location>
        <topology evidence="4">Multi-pass membrane protein</topology>
    </subcellularLocation>
    <subcellularLocation>
        <location evidence="3">Lysosome membrane</location>
        <topology evidence="3">Multi-pass membrane protein</topology>
    </subcellularLocation>
</comment>
<evidence type="ECO:0000256" key="18">
    <source>
        <dbReference type="ARBA" id="ARBA00023228"/>
    </source>
</evidence>
<reference evidence="23 24" key="1">
    <citation type="journal article" date="2024" name="BMC Genomics">
        <title>Genome assembly of redclaw crayfish (Cherax quadricarinatus) provides insights into its immune adaptation and hypoxia tolerance.</title>
        <authorList>
            <person name="Liu Z."/>
            <person name="Zheng J."/>
            <person name="Li H."/>
            <person name="Fang K."/>
            <person name="Wang S."/>
            <person name="He J."/>
            <person name="Zhou D."/>
            <person name="Weng S."/>
            <person name="Chi M."/>
            <person name="Gu Z."/>
            <person name="He J."/>
            <person name="Li F."/>
            <person name="Wang M."/>
        </authorList>
    </citation>
    <scope>NUCLEOTIDE SEQUENCE [LARGE SCALE GENOMIC DNA]</scope>
    <source>
        <strain evidence="23">ZL_2023a</strain>
    </source>
</reference>
<comment type="catalytic activity">
    <reaction evidence="1">
        <text>S-ubiquitinyl-[E2 ubiquitin-conjugating enzyme]-L-cysteine + [acceptor protein]-L-lysine = [E2 ubiquitin-conjugating enzyme]-L-cysteine + N(6)-ubiquitinyl-[acceptor protein]-L-lysine.</text>
        <dbReference type="EC" id="2.3.2.27"/>
    </reaction>
</comment>
<feature type="compositionally biased region" description="Low complexity" evidence="20">
    <location>
        <begin position="295"/>
        <end position="308"/>
    </location>
</feature>
<gene>
    <name evidence="23" type="ORF">OTU49_008184</name>
</gene>
<keyword evidence="12" id="KW-0863">Zinc-finger</keyword>
<dbReference type="SUPFAM" id="SSF57850">
    <property type="entry name" value="RING/U-box"/>
    <property type="match status" value="1"/>
</dbReference>
<evidence type="ECO:0000256" key="8">
    <source>
        <dbReference type="ARBA" id="ARBA00022679"/>
    </source>
</evidence>
<evidence type="ECO:0000256" key="21">
    <source>
        <dbReference type="SAM" id="Phobius"/>
    </source>
</evidence>
<evidence type="ECO:0000256" key="4">
    <source>
        <dbReference type="ARBA" id="ARBA00004337"/>
    </source>
</evidence>
<feature type="transmembrane region" description="Helical" evidence="21">
    <location>
        <begin position="135"/>
        <end position="157"/>
    </location>
</feature>
<keyword evidence="24" id="KW-1185">Reference proteome</keyword>
<feature type="domain" description="RING-CH-type" evidence="22">
    <location>
        <begin position="52"/>
        <end position="113"/>
    </location>
</feature>
<dbReference type="Pfam" id="PF12906">
    <property type="entry name" value="RINGv"/>
    <property type="match status" value="1"/>
</dbReference>
<comment type="pathway">
    <text evidence="6">Protein modification; protein ubiquitination.</text>
</comment>
<evidence type="ECO:0000256" key="10">
    <source>
        <dbReference type="ARBA" id="ARBA00022723"/>
    </source>
</evidence>
<keyword evidence="18" id="KW-0458">Lysosome</keyword>
<keyword evidence="17 21" id="KW-0472">Membrane</keyword>
<evidence type="ECO:0000256" key="15">
    <source>
        <dbReference type="ARBA" id="ARBA00022859"/>
    </source>
</evidence>
<evidence type="ECO:0000256" key="12">
    <source>
        <dbReference type="ARBA" id="ARBA00022771"/>
    </source>
</evidence>
<keyword evidence="16 21" id="KW-1133">Transmembrane helix</keyword>
<evidence type="ECO:0000256" key="14">
    <source>
        <dbReference type="ARBA" id="ARBA00022833"/>
    </source>
</evidence>
<evidence type="ECO:0000256" key="6">
    <source>
        <dbReference type="ARBA" id="ARBA00004906"/>
    </source>
</evidence>